<dbReference type="AlphaFoldDB" id="A0A1H2XH84"/>
<dbReference type="CDD" id="cd00586">
    <property type="entry name" value="4HBT"/>
    <property type="match status" value="1"/>
</dbReference>
<dbReference type="RefSeq" id="WP_036734248.1">
    <property type="nucleotide sequence ID" value="NZ_FNNA01000002.1"/>
</dbReference>
<reference evidence="2" key="1">
    <citation type="submission" date="2016-10" db="EMBL/GenBank/DDBJ databases">
        <authorList>
            <person name="Varghese N."/>
            <person name="Submissions S."/>
        </authorList>
    </citation>
    <scope>NUCLEOTIDE SEQUENCE [LARGE SCALE GENOMIC DNA]</scope>
    <source>
        <strain evidence="2">DSM 29303</strain>
    </source>
</reference>
<dbReference type="SUPFAM" id="SSF54637">
    <property type="entry name" value="Thioesterase/thiol ester dehydrase-isomerase"/>
    <property type="match status" value="1"/>
</dbReference>
<dbReference type="Gene3D" id="3.10.129.10">
    <property type="entry name" value="Hotdog Thioesterase"/>
    <property type="match status" value="1"/>
</dbReference>
<proteinExistence type="predicted"/>
<keyword evidence="2" id="KW-1185">Reference proteome</keyword>
<sequence length="138" mass="15478">MSYRRTIPVEFNHCDPAGIVFYARYFEMTNSVCENFFAEVVGRSYAEVMAAGEGAPTARLEADFRLPSRLGDRLDWTLTVLRVGRSSLDLALTARVGAGDTRLEVRKTLVWIGRGGKPAAWPREMRARLEAAREHGDE</sequence>
<name>A0A1H2XH84_9RHOB</name>
<dbReference type="Proteomes" id="UP000182944">
    <property type="component" value="Unassembled WGS sequence"/>
</dbReference>
<organism evidence="1 2">
    <name type="scientific">Paracoccus sanguinis</name>
    <dbReference type="NCBI Taxonomy" id="1545044"/>
    <lineage>
        <taxon>Bacteria</taxon>
        <taxon>Pseudomonadati</taxon>
        <taxon>Pseudomonadota</taxon>
        <taxon>Alphaproteobacteria</taxon>
        <taxon>Rhodobacterales</taxon>
        <taxon>Paracoccaceae</taxon>
        <taxon>Paracoccus</taxon>
    </lineage>
</organism>
<dbReference type="STRING" id="1545044.SAMN05444276_102506"/>
<evidence type="ECO:0000313" key="1">
    <source>
        <dbReference type="EMBL" id="SDW92156.1"/>
    </source>
</evidence>
<dbReference type="Pfam" id="PF13279">
    <property type="entry name" value="4HBT_2"/>
    <property type="match status" value="1"/>
</dbReference>
<accession>A0A1H2XH84</accession>
<gene>
    <name evidence="1" type="ORF">SAMN05444276_102506</name>
</gene>
<protein>
    <submittedName>
        <fullName evidence="1">4-hydroxybenzoyl-CoA thioesterase</fullName>
    </submittedName>
</protein>
<dbReference type="EMBL" id="FNNA01000002">
    <property type="protein sequence ID" value="SDW92156.1"/>
    <property type="molecule type" value="Genomic_DNA"/>
</dbReference>
<dbReference type="OrthoDB" id="7204167at2"/>
<dbReference type="InterPro" id="IPR029069">
    <property type="entry name" value="HotDog_dom_sf"/>
</dbReference>
<evidence type="ECO:0000313" key="2">
    <source>
        <dbReference type="Proteomes" id="UP000182944"/>
    </source>
</evidence>